<dbReference type="InterPro" id="IPR058581">
    <property type="entry name" value="TM_HPP"/>
</dbReference>
<feature type="transmembrane region" description="Helical" evidence="2">
    <location>
        <begin position="118"/>
        <end position="140"/>
    </location>
</feature>
<dbReference type="AlphaFoldDB" id="A0A175WHM9"/>
<keyword evidence="2" id="KW-1133">Transmembrane helix</keyword>
<feature type="region of interest" description="Disordered" evidence="1">
    <location>
        <begin position="205"/>
        <end position="251"/>
    </location>
</feature>
<dbReference type="Proteomes" id="UP000078237">
    <property type="component" value="Unassembled WGS sequence"/>
</dbReference>
<accession>A0A175WHM9</accession>
<dbReference type="EMBL" id="LCTW02000005">
    <property type="protein sequence ID" value="KXX82981.1"/>
    <property type="molecule type" value="Genomic_DNA"/>
</dbReference>
<dbReference type="OrthoDB" id="2016548at2759"/>
<name>A0A175WHM9_9PEZI</name>
<gene>
    <name evidence="4" type="ORF">MMYC01_200401</name>
</gene>
<dbReference type="PANTHER" id="PTHR33741:SF5">
    <property type="entry name" value="TRANSMEMBRANE PROTEIN DDB_G0269096-RELATED"/>
    <property type="match status" value="1"/>
</dbReference>
<comment type="caution">
    <text evidence="4">The sequence shown here is derived from an EMBL/GenBank/DDBJ whole genome shotgun (WGS) entry which is preliminary data.</text>
</comment>
<feature type="domain" description="HPP transmembrane region" evidence="3">
    <location>
        <begin position="91"/>
        <end position="190"/>
    </location>
</feature>
<feature type="transmembrane region" description="Helical" evidence="2">
    <location>
        <begin position="160"/>
        <end position="182"/>
    </location>
</feature>
<proteinExistence type="predicted"/>
<feature type="transmembrane region" description="Helical" evidence="2">
    <location>
        <begin position="90"/>
        <end position="111"/>
    </location>
</feature>
<evidence type="ECO:0000259" key="3">
    <source>
        <dbReference type="Pfam" id="PF04982"/>
    </source>
</evidence>
<keyword evidence="5" id="KW-1185">Reference proteome</keyword>
<dbReference type="VEuPathDB" id="FungiDB:MMYC01_200401"/>
<keyword evidence="2" id="KW-0812">Transmembrane</keyword>
<evidence type="ECO:0000313" key="4">
    <source>
        <dbReference type="EMBL" id="KXX82981.1"/>
    </source>
</evidence>
<evidence type="ECO:0000256" key="1">
    <source>
        <dbReference type="SAM" id="MobiDB-lite"/>
    </source>
</evidence>
<feature type="transmembrane region" description="Helical" evidence="2">
    <location>
        <begin position="53"/>
        <end position="78"/>
    </location>
</feature>
<protein>
    <recommendedName>
        <fullName evidence="3">HPP transmembrane region domain-containing protein</fullName>
    </recommendedName>
</protein>
<dbReference type="InterPro" id="IPR007065">
    <property type="entry name" value="HPP"/>
</dbReference>
<reference evidence="4 5" key="1">
    <citation type="journal article" date="2016" name="Genome Announc.">
        <title>Genome Sequence of Madurella mycetomatis mm55, Isolated from a Human Mycetoma Case in Sudan.</title>
        <authorList>
            <person name="Smit S."/>
            <person name="Derks M.F."/>
            <person name="Bervoets S."/>
            <person name="Fahal A."/>
            <person name="van Leeuwen W."/>
            <person name="van Belkum A."/>
            <person name="van de Sande W.W."/>
        </authorList>
    </citation>
    <scope>NUCLEOTIDE SEQUENCE [LARGE SCALE GENOMIC DNA]</scope>
    <source>
        <strain evidence="5">mm55</strain>
    </source>
</reference>
<sequence length="292" mass="31689">MMIPKTSGRGPSRWHFDIDEFLNPFFPVSILPRLPRPVAHFLGYRTHHLPPPLGNVAMIFWAFIGVFSSLIVIGAVGVNVPEFHSLGVPTIIGSFMLSAVTGVGICKLFALSPHFQSIRWVGASLACATATALMALTGTVHPPAGATALMAVVDDDVTQLGWFLLLPLLLGCVLMLCVALLVNNIQRRFPYYWWSPQETGEFWKSGTGEVTEGKHAGKQAEYPSASSETSGDLEATAGEESDTGGELARTNTTVEYGRESQILITRGRVILPEGLSLRPEEILSLETLSERL</sequence>
<dbReference type="STRING" id="100816.A0A175WHM9"/>
<evidence type="ECO:0000313" key="5">
    <source>
        <dbReference type="Proteomes" id="UP000078237"/>
    </source>
</evidence>
<organism evidence="4 5">
    <name type="scientific">Madurella mycetomatis</name>
    <dbReference type="NCBI Taxonomy" id="100816"/>
    <lineage>
        <taxon>Eukaryota</taxon>
        <taxon>Fungi</taxon>
        <taxon>Dikarya</taxon>
        <taxon>Ascomycota</taxon>
        <taxon>Pezizomycotina</taxon>
        <taxon>Sordariomycetes</taxon>
        <taxon>Sordariomycetidae</taxon>
        <taxon>Sordariales</taxon>
        <taxon>Sordariales incertae sedis</taxon>
        <taxon>Madurella</taxon>
    </lineage>
</organism>
<evidence type="ECO:0000256" key="2">
    <source>
        <dbReference type="SAM" id="Phobius"/>
    </source>
</evidence>
<keyword evidence="2" id="KW-0472">Membrane</keyword>
<dbReference type="Pfam" id="PF04982">
    <property type="entry name" value="TM_HPP"/>
    <property type="match status" value="1"/>
</dbReference>
<dbReference type="PANTHER" id="PTHR33741">
    <property type="entry name" value="TRANSMEMBRANE PROTEIN DDB_G0269096-RELATED"/>
    <property type="match status" value="1"/>
</dbReference>